<dbReference type="Pfam" id="PF03466">
    <property type="entry name" value="LysR_substrate"/>
    <property type="match status" value="1"/>
</dbReference>
<dbReference type="Gene3D" id="1.10.10.10">
    <property type="entry name" value="Winged helix-like DNA-binding domain superfamily/Winged helix DNA-binding domain"/>
    <property type="match status" value="1"/>
</dbReference>
<gene>
    <name evidence="6" type="ORF">OKJ48_30080</name>
</gene>
<sequence length="290" mass="31174">MELRHLRYFVAVAEERHFGRAAVRLHVTQSTLSTQVQALEKEVGGPLFRRTSRRVELTEAGELMLTHARVTLAQADHTVQVARRSIEGKTGLVRIGFSGVAVLQGVLTADMHAFRRTHPGTELCLTEIPPAEQVKAVREGTLDVGYCPRLGLGDTDGLTLRSRAATTLSVALRQDHELAAAATISVAELARWDLVVYATEDEEAQVLAQLGPAVGHPRSRVHPVTGTLGALAFAAAGVGVAVVPTSTTRIDLPDLTYRPLDDASGPDLLVVSRSDELSGAVRAFLDRSWG</sequence>
<reference evidence="6 7" key="1">
    <citation type="submission" date="2022-10" db="EMBL/GenBank/DDBJ databases">
        <authorList>
            <person name="Xie J."/>
            <person name="Shen N."/>
        </authorList>
    </citation>
    <scope>NUCLEOTIDE SEQUENCE [LARGE SCALE GENOMIC DNA]</scope>
    <source>
        <strain evidence="6 7">DSM 41681</strain>
    </source>
</reference>
<evidence type="ECO:0000256" key="2">
    <source>
        <dbReference type="ARBA" id="ARBA00023015"/>
    </source>
</evidence>
<evidence type="ECO:0000259" key="5">
    <source>
        <dbReference type="PROSITE" id="PS50931"/>
    </source>
</evidence>
<name>A0ABU6CIA8_9ACTN</name>
<proteinExistence type="inferred from homology"/>
<dbReference type="RefSeq" id="WP_324772172.1">
    <property type="nucleotide sequence ID" value="NZ_BAAATS010000028.1"/>
</dbReference>
<dbReference type="EMBL" id="JAOZYB010000311">
    <property type="protein sequence ID" value="MEB3964448.1"/>
    <property type="molecule type" value="Genomic_DNA"/>
</dbReference>
<dbReference type="PANTHER" id="PTHR30346">
    <property type="entry name" value="TRANSCRIPTIONAL DUAL REGULATOR HCAR-RELATED"/>
    <property type="match status" value="1"/>
</dbReference>
<dbReference type="PANTHER" id="PTHR30346:SF28">
    <property type="entry name" value="HTH-TYPE TRANSCRIPTIONAL REGULATOR CYNR"/>
    <property type="match status" value="1"/>
</dbReference>
<dbReference type="SUPFAM" id="SSF53850">
    <property type="entry name" value="Periplasmic binding protein-like II"/>
    <property type="match status" value="1"/>
</dbReference>
<evidence type="ECO:0000313" key="6">
    <source>
        <dbReference type="EMBL" id="MEB3964448.1"/>
    </source>
</evidence>
<comment type="similarity">
    <text evidence="1">Belongs to the LysR transcriptional regulatory family.</text>
</comment>
<evidence type="ECO:0000256" key="1">
    <source>
        <dbReference type="ARBA" id="ARBA00009437"/>
    </source>
</evidence>
<evidence type="ECO:0000313" key="7">
    <source>
        <dbReference type="Proteomes" id="UP001352223"/>
    </source>
</evidence>
<protein>
    <submittedName>
        <fullName evidence="6">LysR substrate-binding domain-containing protein</fullName>
    </submittedName>
</protein>
<dbReference type="CDD" id="cd08414">
    <property type="entry name" value="PBP2_LTTR_aromatics_like"/>
    <property type="match status" value="1"/>
</dbReference>
<organism evidence="6 7">
    <name type="scientific">Streptomyces kunmingensis</name>
    <dbReference type="NCBI Taxonomy" id="68225"/>
    <lineage>
        <taxon>Bacteria</taxon>
        <taxon>Bacillati</taxon>
        <taxon>Actinomycetota</taxon>
        <taxon>Actinomycetes</taxon>
        <taxon>Kitasatosporales</taxon>
        <taxon>Streptomycetaceae</taxon>
        <taxon>Streptomyces</taxon>
    </lineage>
</organism>
<dbReference type="InterPro" id="IPR036390">
    <property type="entry name" value="WH_DNA-bd_sf"/>
</dbReference>
<accession>A0ABU6CIA8</accession>
<keyword evidence="3" id="KW-0238">DNA-binding</keyword>
<evidence type="ECO:0000256" key="4">
    <source>
        <dbReference type="ARBA" id="ARBA00023163"/>
    </source>
</evidence>
<dbReference type="PRINTS" id="PR00039">
    <property type="entry name" value="HTHLYSR"/>
</dbReference>
<dbReference type="InterPro" id="IPR005119">
    <property type="entry name" value="LysR_subst-bd"/>
</dbReference>
<dbReference type="PROSITE" id="PS50931">
    <property type="entry name" value="HTH_LYSR"/>
    <property type="match status" value="1"/>
</dbReference>
<dbReference type="InterPro" id="IPR000847">
    <property type="entry name" value="LysR_HTH_N"/>
</dbReference>
<keyword evidence="2" id="KW-0805">Transcription regulation</keyword>
<dbReference type="Pfam" id="PF00126">
    <property type="entry name" value="HTH_1"/>
    <property type="match status" value="1"/>
</dbReference>
<comment type="caution">
    <text evidence="6">The sequence shown here is derived from an EMBL/GenBank/DDBJ whole genome shotgun (WGS) entry which is preliminary data.</text>
</comment>
<dbReference type="Gene3D" id="3.40.190.10">
    <property type="entry name" value="Periplasmic binding protein-like II"/>
    <property type="match status" value="2"/>
</dbReference>
<feature type="domain" description="HTH lysR-type" evidence="5">
    <location>
        <begin position="1"/>
        <end position="58"/>
    </location>
</feature>
<dbReference type="SUPFAM" id="SSF46785">
    <property type="entry name" value="Winged helix' DNA-binding domain"/>
    <property type="match status" value="1"/>
</dbReference>
<dbReference type="Proteomes" id="UP001352223">
    <property type="component" value="Unassembled WGS sequence"/>
</dbReference>
<keyword evidence="7" id="KW-1185">Reference proteome</keyword>
<evidence type="ECO:0000256" key="3">
    <source>
        <dbReference type="ARBA" id="ARBA00023125"/>
    </source>
</evidence>
<keyword evidence="4" id="KW-0804">Transcription</keyword>
<dbReference type="InterPro" id="IPR036388">
    <property type="entry name" value="WH-like_DNA-bd_sf"/>
</dbReference>